<dbReference type="SUPFAM" id="SSF50341">
    <property type="entry name" value="CheW-like"/>
    <property type="match status" value="1"/>
</dbReference>
<sequence>MENMEGESFKVILFRLNGETYGVPIDQVLSIERIQPVTRVPNAAEYVEGVMNLRGLIIPVIDVRSRFHMNRAELTADSRIIIADVGELQVGLLVDSAKEVMDIKKNSIEKTPDIVGGPEAEYINGVAKIVNDDLLILLNLDRVLNEEEVDEIKRIEV</sequence>
<dbReference type="Gene3D" id="2.40.50.180">
    <property type="entry name" value="CheA-289, Domain 4"/>
    <property type="match status" value="1"/>
</dbReference>
<dbReference type="Gene3D" id="2.30.30.40">
    <property type="entry name" value="SH3 Domains"/>
    <property type="match status" value="1"/>
</dbReference>
<dbReference type="PANTHER" id="PTHR22617">
    <property type="entry name" value="CHEMOTAXIS SENSOR HISTIDINE KINASE-RELATED"/>
    <property type="match status" value="1"/>
</dbReference>
<evidence type="ECO:0000313" key="3">
    <source>
        <dbReference type="Proteomes" id="UP000654670"/>
    </source>
</evidence>
<dbReference type="GO" id="GO:0007165">
    <property type="term" value="P:signal transduction"/>
    <property type="evidence" value="ECO:0007669"/>
    <property type="project" value="InterPro"/>
</dbReference>
<accession>A0A917RYZ2</accession>
<comment type="caution">
    <text evidence="2">The sequence shown here is derived from an EMBL/GenBank/DDBJ whole genome shotgun (WGS) entry which is preliminary data.</text>
</comment>
<dbReference type="InterPro" id="IPR036061">
    <property type="entry name" value="CheW-like_dom_sf"/>
</dbReference>
<dbReference type="PROSITE" id="PS50851">
    <property type="entry name" value="CHEW"/>
    <property type="match status" value="1"/>
</dbReference>
<reference evidence="2" key="1">
    <citation type="journal article" date="2014" name="Int. J. Syst. Evol. Microbiol.">
        <title>Complete genome sequence of Corynebacterium casei LMG S-19264T (=DSM 44701T), isolated from a smear-ripened cheese.</title>
        <authorList>
            <consortium name="US DOE Joint Genome Institute (JGI-PGF)"/>
            <person name="Walter F."/>
            <person name="Albersmeier A."/>
            <person name="Kalinowski J."/>
            <person name="Ruckert C."/>
        </authorList>
    </citation>
    <scope>NUCLEOTIDE SEQUENCE</scope>
    <source>
        <strain evidence="2">JCM 15325</strain>
    </source>
</reference>
<reference evidence="2" key="2">
    <citation type="submission" date="2020-09" db="EMBL/GenBank/DDBJ databases">
        <authorList>
            <person name="Sun Q."/>
            <person name="Ohkuma M."/>
        </authorList>
    </citation>
    <scope>NUCLEOTIDE SEQUENCE</scope>
    <source>
        <strain evidence="2">JCM 15325</strain>
    </source>
</reference>
<dbReference type="EMBL" id="BMOK01000002">
    <property type="protein sequence ID" value="GGL43998.1"/>
    <property type="molecule type" value="Genomic_DNA"/>
</dbReference>
<evidence type="ECO:0000259" key="1">
    <source>
        <dbReference type="PROSITE" id="PS50851"/>
    </source>
</evidence>
<dbReference type="AlphaFoldDB" id="A0A917RYZ2"/>
<name>A0A917RYZ2_9BACL</name>
<keyword evidence="3" id="KW-1185">Reference proteome</keyword>
<organism evidence="2 3">
    <name type="scientific">Sporolactobacillus putidus</name>
    <dbReference type="NCBI Taxonomy" id="492735"/>
    <lineage>
        <taxon>Bacteria</taxon>
        <taxon>Bacillati</taxon>
        <taxon>Bacillota</taxon>
        <taxon>Bacilli</taxon>
        <taxon>Bacillales</taxon>
        <taxon>Sporolactobacillaceae</taxon>
        <taxon>Sporolactobacillus</taxon>
    </lineage>
</organism>
<dbReference type="Pfam" id="PF01584">
    <property type="entry name" value="CheW"/>
    <property type="match status" value="1"/>
</dbReference>
<dbReference type="SMART" id="SM00260">
    <property type="entry name" value="CheW"/>
    <property type="match status" value="1"/>
</dbReference>
<dbReference type="InterPro" id="IPR002545">
    <property type="entry name" value="CheW-lke_dom"/>
</dbReference>
<proteinExistence type="predicted"/>
<dbReference type="InterPro" id="IPR039315">
    <property type="entry name" value="CheW"/>
</dbReference>
<dbReference type="GO" id="GO:0005829">
    <property type="term" value="C:cytosol"/>
    <property type="evidence" value="ECO:0007669"/>
    <property type="project" value="TreeGrafter"/>
</dbReference>
<dbReference type="PANTHER" id="PTHR22617:SF23">
    <property type="entry name" value="CHEMOTAXIS PROTEIN CHEW"/>
    <property type="match status" value="1"/>
</dbReference>
<dbReference type="GO" id="GO:0006935">
    <property type="term" value="P:chemotaxis"/>
    <property type="evidence" value="ECO:0007669"/>
    <property type="project" value="InterPro"/>
</dbReference>
<dbReference type="RefSeq" id="WP_188801490.1">
    <property type="nucleotide sequence ID" value="NZ_BMOK01000002.1"/>
</dbReference>
<evidence type="ECO:0000313" key="2">
    <source>
        <dbReference type="EMBL" id="GGL43998.1"/>
    </source>
</evidence>
<protein>
    <submittedName>
        <fullName evidence="2">Chemotaxis protein CheW</fullName>
    </submittedName>
</protein>
<feature type="domain" description="CheW-like" evidence="1">
    <location>
        <begin position="8"/>
        <end position="149"/>
    </location>
</feature>
<gene>
    <name evidence="2" type="ORF">GCM10007968_04860</name>
</gene>
<dbReference type="Proteomes" id="UP000654670">
    <property type="component" value="Unassembled WGS sequence"/>
</dbReference>